<evidence type="ECO:0000313" key="3">
    <source>
        <dbReference type="Proteomes" id="UP000287247"/>
    </source>
</evidence>
<comment type="caution">
    <text evidence="2">The sequence shown here is derived from an EMBL/GenBank/DDBJ whole genome shotgun (WGS) entry which is preliminary data.</text>
</comment>
<dbReference type="SUPFAM" id="SSF52980">
    <property type="entry name" value="Restriction endonuclease-like"/>
    <property type="match status" value="1"/>
</dbReference>
<dbReference type="Proteomes" id="UP000287247">
    <property type="component" value="Unassembled WGS sequence"/>
</dbReference>
<protein>
    <recommendedName>
        <fullName evidence="1">Putative restriction endonuclease domain-containing protein</fullName>
    </recommendedName>
</protein>
<evidence type="ECO:0000313" key="2">
    <source>
        <dbReference type="EMBL" id="GBF80897.1"/>
    </source>
</evidence>
<name>A0A401IHW9_APHSA</name>
<dbReference type="PANTHER" id="PTHR35400:SF1">
    <property type="entry name" value="SLR1083 PROTEIN"/>
    <property type="match status" value="1"/>
</dbReference>
<sequence length="172" mass="19653">MIEAGILNDRRVELIFGEIIQMSPEGPFHHFVNMSVAQYLRLLLGEQAQVSEAHPITLSDSEPEPDIAVVRSPDTLYINRHPYAQDIYWLIEISHSTLSKDLGIKKKAYAQANILEYWIIDIKSQSLKVFQNPQDDNYQIEVNYKDGFISPLAFPTIQINVNKLLGKVSITR</sequence>
<organism evidence="2 3">
    <name type="scientific">Aphanothece sacrum FPU1</name>
    <dbReference type="NCBI Taxonomy" id="1920663"/>
    <lineage>
        <taxon>Bacteria</taxon>
        <taxon>Bacillati</taxon>
        <taxon>Cyanobacteriota</taxon>
        <taxon>Cyanophyceae</taxon>
        <taxon>Oscillatoriophycideae</taxon>
        <taxon>Chroococcales</taxon>
        <taxon>Aphanothecaceae</taxon>
        <taxon>Aphanothece</taxon>
    </lineage>
</organism>
<dbReference type="InterPro" id="IPR008538">
    <property type="entry name" value="Uma2"/>
</dbReference>
<dbReference type="PANTHER" id="PTHR35400">
    <property type="entry name" value="SLR1083 PROTEIN"/>
    <property type="match status" value="1"/>
</dbReference>
<dbReference type="OrthoDB" id="509866at2"/>
<dbReference type="Gene3D" id="3.90.1570.10">
    <property type="entry name" value="tt1808, chain A"/>
    <property type="match status" value="1"/>
</dbReference>
<proteinExistence type="predicted"/>
<dbReference type="InterPro" id="IPR011335">
    <property type="entry name" value="Restrct_endonuc-II-like"/>
</dbReference>
<accession>A0A401IHW9</accession>
<dbReference type="EMBL" id="BDQK01000013">
    <property type="protein sequence ID" value="GBF80897.1"/>
    <property type="molecule type" value="Genomic_DNA"/>
</dbReference>
<evidence type="ECO:0000259" key="1">
    <source>
        <dbReference type="Pfam" id="PF05685"/>
    </source>
</evidence>
<gene>
    <name evidence="2" type="ORF">AsFPU1_2306</name>
</gene>
<dbReference type="InterPro" id="IPR012296">
    <property type="entry name" value="Nuclease_put_TT1808"/>
</dbReference>
<dbReference type="Pfam" id="PF05685">
    <property type="entry name" value="Uma2"/>
    <property type="match status" value="1"/>
</dbReference>
<reference evidence="3" key="1">
    <citation type="submission" date="2017-05" db="EMBL/GenBank/DDBJ databases">
        <title>Physiological properties and genetic analysis related to exopolysaccharide production of fresh-water unicellular cyanobacterium Aphanothece sacrum, Suizenji Nori, that has been cultured as a food source in Japan.</title>
        <authorList>
            <person name="Kanesaki Y."/>
            <person name="Yoshikawa S."/>
            <person name="Ohki K."/>
        </authorList>
    </citation>
    <scope>NUCLEOTIDE SEQUENCE [LARGE SCALE GENOMIC DNA]</scope>
    <source>
        <strain evidence="3">FPU1</strain>
    </source>
</reference>
<feature type="domain" description="Putative restriction endonuclease" evidence="1">
    <location>
        <begin position="8"/>
        <end position="161"/>
    </location>
</feature>
<keyword evidence="3" id="KW-1185">Reference proteome</keyword>
<dbReference type="CDD" id="cd06260">
    <property type="entry name" value="DUF820-like"/>
    <property type="match status" value="1"/>
</dbReference>
<dbReference type="AlphaFoldDB" id="A0A401IHW9"/>